<evidence type="ECO:0000256" key="2">
    <source>
        <dbReference type="ARBA" id="ARBA00022475"/>
    </source>
</evidence>
<accession>A0A916XRH0</accession>
<feature type="transmembrane region" description="Helical" evidence="6">
    <location>
        <begin position="52"/>
        <end position="72"/>
    </location>
</feature>
<dbReference type="PANTHER" id="PTHR30561">
    <property type="entry name" value="SMR FAMILY PROTON-DEPENDENT DRUG EFFLUX TRANSPORTER SUGE"/>
    <property type="match status" value="1"/>
</dbReference>
<keyword evidence="5 6" id="KW-0472">Membrane</keyword>
<dbReference type="SUPFAM" id="SSF103481">
    <property type="entry name" value="Multidrug resistance efflux transporter EmrE"/>
    <property type="match status" value="1"/>
</dbReference>
<evidence type="ECO:0000256" key="3">
    <source>
        <dbReference type="ARBA" id="ARBA00022692"/>
    </source>
</evidence>
<dbReference type="PANTHER" id="PTHR30561:SF9">
    <property type="entry name" value="4-AMINO-4-DEOXY-L-ARABINOSE-PHOSPHOUNDECAPRENOL FLIPPASE SUBUNIT ARNF-RELATED"/>
    <property type="match status" value="1"/>
</dbReference>
<dbReference type="InterPro" id="IPR037185">
    <property type="entry name" value="EmrE-like"/>
</dbReference>
<comment type="caution">
    <text evidence="7">The sequence shown here is derived from an EMBL/GenBank/DDBJ whole genome shotgun (WGS) entry which is preliminary data.</text>
</comment>
<evidence type="ECO:0000256" key="6">
    <source>
        <dbReference type="SAM" id="Phobius"/>
    </source>
</evidence>
<gene>
    <name evidence="7" type="ORF">GCM10011396_50640</name>
</gene>
<protein>
    <submittedName>
        <fullName evidence="7">Transporter</fullName>
    </submittedName>
</protein>
<dbReference type="InterPro" id="IPR000390">
    <property type="entry name" value="Small_drug/metabolite_transptr"/>
</dbReference>
<feature type="transmembrane region" description="Helical" evidence="6">
    <location>
        <begin position="104"/>
        <end position="121"/>
    </location>
</feature>
<reference evidence="7" key="2">
    <citation type="submission" date="2020-09" db="EMBL/GenBank/DDBJ databases">
        <authorList>
            <person name="Sun Q."/>
            <person name="Zhou Y."/>
        </authorList>
    </citation>
    <scope>NUCLEOTIDE SEQUENCE</scope>
    <source>
        <strain evidence="7">CGMCC 1.10998</strain>
    </source>
</reference>
<dbReference type="EMBL" id="BMED01000007">
    <property type="protein sequence ID" value="GGC97030.1"/>
    <property type="molecule type" value="Genomic_DNA"/>
</dbReference>
<evidence type="ECO:0000256" key="4">
    <source>
        <dbReference type="ARBA" id="ARBA00022989"/>
    </source>
</evidence>
<evidence type="ECO:0000313" key="8">
    <source>
        <dbReference type="Proteomes" id="UP000637423"/>
    </source>
</evidence>
<comment type="subcellular location">
    <subcellularLocation>
        <location evidence="1">Cell membrane</location>
        <topology evidence="1">Multi-pass membrane protein</topology>
    </subcellularLocation>
</comment>
<evidence type="ECO:0000256" key="1">
    <source>
        <dbReference type="ARBA" id="ARBA00004651"/>
    </source>
</evidence>
<organism evidence="7 8">
    <name type="scientific">Undibacterium terreum</name>
    <dbReference type="NCBI Taxonomy" id="1224302"/>
    <lineage>
        <taxon>Bacteria</taxon>
        <taxon>Pseudomonadati</taxon>
        <taxon>Pseudomonadota</taxon>
        <taxon>Betaproteobacteria</taxon>
        <taxon>Burkholderiales</taxon>
        <taxon>Oxalobacteraceae</taxon>
        <taxon>Undibacterium</taxon>
    </lineage>
</organism>
<proteinExistence type="predicted"/>
<name>A0A916XRH0_9BURK</name>
<keyword evidence="3 6" id="KW-0812">Transmembrane</keyword>
<dbReference type="Proteomes" id="UP000637423">
    <property type="component" value="Unassembled WGS sequence"/>
</dbReference>
<dbReference type="AlphaFoldDB" id="A0A916XRH0"/>
<dbReference type="GO" id="GO:0005886">
    <property type="term" value="C:plasma membrane"/>
    <property type="evidence" value="ECO:0007669"/>
    <property type="project" value="UniProtKB-SubCell"/>
</dbReference>
<sequence>MSPTIIALILLSVSMSAVAQIVLKMGMSGTAMKSAMALGGIHAAKAIAMNPYVWLGLCIYGLGTILWLGVLSKIDVSQAYPFVGLGFLLTMAFGVFLLGEPLSIGRITGTLLVLCGVLLVARSN</sequence>
<keyword evidence="8" id="KW-1185">Reference proteome</keyword>
<reference evidence="7" key="1">
    <citation type="journal article" date="2014" name="Int. J. Syst. Evol. Microbiol.">
        <title>Complete genome sequence of Corynebacterium casei LMG S-19264T (=DSM 44701T), isolated from a smear-ripened cheese.</title>
        <authorList>
            <consortium name="US DOE Joint Genome Institute (JGI-PGF)"/>
            <person name="Walter F."/>
            <person name="Albersmeier A."/>
            <person name="Kalinowski J."/>
            <person name="Ruckert C."/>
        </authorList>
    </citation>
    <scope>NUCLEOTIDE SEQUENCE</scope>
    <source>
        <strain evidence="7">CGMCC 1.10998</strain>
    </source>
</reference>
<evidence type="ECO:0000256" key="5">
    <source>
        <dbReference type="ARBA" id="ARBA00023136"/>
    </source>
</evidence>
<keyword evidence="4 6" id="KW-1133">Transmembrane helix</keyword>
<evidence type="ECO:0000313" key="7">
    <source>
        <dbReference type="EMBL" id="GGC97030.1"/>
    </source>
</evidence>
<feature type="transmembrane region" description="Helical" evidence="6">
    <location>
        <begin position="79"/>
        <end position="98"/>
    </location>
</feature>
<keyword evidence="2" id="KW-1003">Cell membrane</keyword>
<dbReference type="GO" id="GO:0022857">
    <property type="term" value="F:transmembrane transporter activity"/>
    <property type="evidence" value="ECO:0007669"/>
    <property type="project" value="InterPro"/>
</dbReference>
<dbReference type="Gene3D" id="1.10.3730.20">
    <property type="match status" value="1"/>
</dbReference>
<dbReference type="RefSeq" id="WP_188568947.1">
    <property type="nucleotide sequence ID" value="NZ_BMED01000007.1"/>
</dbReference>